<evidence type="ECO:0000259" key="6">
    <source>
        <dbReference type="SMART" id="SM00415"/>
    </source>
</evidence>
<dbReference type="SMART" id="SM00415">
    <property type="entry name" value="HSF"/>
    <property type="match status" value="1"/>
</dbReference>
<accession>A0AAD3D397</accession>
<dbReference type="Gene3D" id="1.10.10.10">
    <property type="entry name" value="Winged helix-like DNA-binding domain superfamily/Winged helix DNA-binding domain"/>
    <property type="match status" value="1"/>
</dbReference>
<dbReference type="Proteomes" id="UP001054902">
    <property type="component" value="Unassembled WGS sequence"/>
</dbReference>
<comment type="subcellular location">
    <subcellularLocation>
        <location evidence="1">Nucleus</location>
    </subcellularLocation>
</comment>
<comment type="caution">
    <text evidence="7">The sequence shown here is derived from an EMBL/GenBank/DDBJ whole genome shotgun (WGS) entry which is preliminary data.</text>
</comment>
<keyword evidence="2" id="KW-0238">DNA-binding</keyword>
<feature type="compositionally biased region" description="Polar residues" evidence="5">
    <location>
        <begin position="1"/>
        <end position="25"/>
    </location>
</feature>
<name>A0AAD3D397_9STRA</name>
<dbReference type="InterPro" id="IPR036390">
    <property type="entry name" value="WH_DNA-bd_sf"/>
</dbReference>
<dbReference type="PANTHER" id="PTHR10015">
    <property type="entry name" value="HEAT SHOCK TRANSCRIPTION FACTOR"/>
    <property type="match status" value="1"/>
</dbReference>
<protein>
    <recommendedName>
        <fullName evidence="6">HSF-type DNA-binding domain-containing protein</fullName>
    </recommendedName>
</protein>
<evidence type="ECO:0000256" key="5">
    <source>
        <dbReference type="SAM" id="MobiDB-lite"/>
    </source>
</evidence>
<evidence type="ECO:0000256" key="1">
    <source>
        <dbReference type="ARBA" id="ARBA00004123"/>
    </source>
</evidence>
<proteinExistence type="inferred from homology"/>
<dbReference type="AlphaFoldDB" id="A0AAD3D397"/>
<gene>
    <name evidence="7" type="ORF">CTEN210_13384</name>
</gene>
<dbReference type="EMBL" id="BLLK01000057">
    <property type="protein sequence ID" value="GFH56908.1"/>
    <property type="molecule type" value="Genomic_DNA"/>
</dbReference>
<keyword evidence="8" id="KW-1185">Reference proteome</keyword>
<dbReference type="PANTHER" id="PTHR10015:SF206">
    <property type="entry name" value="HSF-TYPE DNA-BINDING DOMAIN-CONTAINING PROTEIN"/>
    <property type="match status" value="1"/>
</dbReference>
<dbReference type="InterPro" id="IPR036388">
    <property type="entry name" value="WH-like_DNA-bd_sf"/>
</dbReference>
<evidence type="ECO:0000313" key="8">
    <source>
        <dbReference type="Proteomes" id="UP001054902"/>
    </source>
</evidence>
<evidence type="ECO:0000256" key="4">
    <source>
        <dbReference type="RuleBase" id="RU004020"/>
    </source>
</evidence>
<dbReference type="GO" id="GO:0043565">
    <property type="term" value="F:sequence-specific DNA binding"/>
    <property type="evidence" value="ECO:0007669"/>
    <property type="project" value="InterPro"/>
</dbReference>
<feature type="region of interest" description="Disordered" evidence="5">
    <location>
        <begin position="200"/>
        <end position="226"/>
    </location>
</feature>
<feature type="domain" description="HSF-type DNA-binding" evidence="6">
    <location>
        <begin position="36"/>
        <end position="133"/>
    </location>
</feature>
<evidence type="ECO:0000313" key="7">
    <source>
        <dbReference type="EMBL" id="GFH56908.1"/>
    </source>
</evidence>
<keyword evidence="3" id="KW-0539">Nucleus</keyword>
<evidence type="ECO:0000256" key="3">
    <source>
        <dbReference type="ARBA" id="ARBA00023242"/>
    </source>
</evidence>
<organism evidence="7 8">
    <name type="scientific">Chaetoceros tenuissimus</name>
    <dbReference type="NCBI Taxonomy" id="426638"/>
    <lineage>
        <taxon>Eukaryota</taxon>
        <taxon>Sar</taxon>
        <taxon>Stramenopiles</taxon>
        <taxon>Ochrophyta</taxon>
        <taxon>Bacillariophyta</taxon>
        <taxon>Coscinodiscophyceae</taxon>
        <taxon>Chaetocerotophycidae</taxon>
        <taxon>Chaetocerotales</taxon>
        <taxon>Chaetocerotaceae</taxon>
        <taxon>Chaetoceros</taxon>
    </lineage>
</organism>
<feature type="compositionally biased region" description="Low complexity" evidence="5">
    <location>
        <begin position="200"/>
        <end position="223"/>
    </location>
</feature>
<dbReference type="Pfam" id="PF00447">
    <property type="entry name" value="HSF_DNA-bind"/>
    <property type="match status" value="1"/>
</dbReference>
<dbReference type="GO" id="GO:0003700">
    <property type="term" value="F:DNA-binding transcription factor activity"/>
    <property type="evidence" value="ECO:0007669"/>
    <property type="project" value="InterPro"/>
</dbReference>
<evidence type="ECO:0000256" key="2">
    <source>
        <dbReference type="ARBA" id="ARBA00023125"/>
    </source>
</evidence>
<dbReference type="InterPro" id="IPR000232">
    <property type="entry name" value="HSF_DNA-bd"/>
</dbReference>
<dbReference type="FunFam" id="1.10.10.10:FF:000479">
    <property type="entry name" value="Predicted protein"/>
    <property type="match status" value="1"/>
</dbReference>
<dbReference type="SUPFAM" id="SSF46785">
    <property type="entry name" value="Winged helix' DNA-binding domain"/>
    <property type="match status" value="1"/>
</dbReference>
<reference evidence="7 8" key="1">
    <citation type="journal article" date="2021" name="Sci. Rep.">
        <title>The genome of the diatom Chaetoceros tenuissimus carries an ancient integrated fragment of an extant virus.</title>
        <authorList>
            <person name="Hongo Y."/>
            <person name="Kimura K."/>
            <person name="Takaki Y."/>
            <person name="Yoshida Y."/>
            <person name="Baba S."/>
            <person name="Kobayashi G."/>
            <person name="Nagasaki K."/>
            <person name="Hano T."/>
            <person name="Tomaru Y."/>
        </authorList>
    </citation>
    <scope>NUCLEOTIDE SEQUENCE [LARGE SCALE GENOMIC DNA]</scope>
    <source>
        <strain evidence="7 8">NIES-3715</strain>
    </source>
</reference>
<feature type="region of interest" description="Disordered" evidence="5">
    <location>
        <begin position="1"/>
        <end position="30"/>
    </location>
</feature>
<dbReference type="GO" id="GO:0005634">
    <property type="term" value="C:nucleus"/>
    <property type="evidence" value="ECO:0007669"/>
    <property type="project" value="UniProtKB-SubCell"/>
</dbReference>
<comment type="similarity">
    <text evidence="4">Belongs to the HSF family.</text>
</comment>
<sequence length="250" mass="28572">MTPNTTIHTSLLTPSTDDTGEYRQQQRSKRGGCKYPFPQRLFDLLEYIDVRKPELSSIISWHPNGKAFQVHDRKAFEKQIQPKMFNQSKYGSFNRQLNLWGFERIPHQRAGACYFHPLFQSHDRNLCCTMYRSKGPGTTTSVSSKRSTTVVSSEGRDVSLVRFGSICLTTTRPRSNQEMTMLEGLSSSLESRLRRTEQLLDQQQQQGHGQDSSSNGEDSSSTSSDDREFHDLITFLSANDDNILKYLLES</sequence>